<proteinExistence type="predicted"/>
<evidence type="ECO:0000256" key="1">
    <source>
        <dbReference type="SAM" id="MobiDB-lite"/>
    </source>
</evidence>
<dbReference type="Pfam" id="PF07969">
    <property type="entry name" value="Amidohydro_3"/>
    <property type="match status" value="1"/>
</dbReference>
<evidence type="ECO:0000313" key="3">
    <source>
        <dbReference type="EMBL" id="KAF6823160.1"/>
    </source>
</evidence>
<dbReference type="InterPro" id="IPR011059">
    <property type="entry name" value="Metal-dep_hydrolase_composite"/>
</dbReference>
<evidence type="ECO:0000259" key="2">
    <source>
        <dbReference type="Pfam" id="PF07969"/>
    </source>
</evidence>
<dbReference type="Gene3D" id="3.10.310.70">
    <property type="match status" value="1"/>
</dbReference>
<dbReference type="InterPro" id="IPR032466">
    <property type="entry name" value="Metal_Hydrolase"/>
</dbReference>
<dbReference type="Gene3D" id="2.30.40.10">
    <property type="entry name" value="Urease, subunit C, domain 1"/>
    <property type="match status" value="1"/>
</dbReference>
<reference evidence="3" key="1">
    <citation type="journal article" date="2020" name="Phytopathology">
        <title>Genome Sequence Resources of Colletotrichum truncatum, C. plurivorum, C. musicola, and C. sojae: Four Species Pathogenic to Soybean (Glycine max).</title>
        <authorList>
            <person name="Rogerio F."/>
            <person name="Boufleur T.R."/>
            <person name="Ciampi-Guillardi M."/>
            <person name="Sukno S.A."/>
            <person name="Thon M.R."/>
            <person name="Massola Junior N.S."/>
            <person name="Baroncelli R."/>
        </authorList>
    </citation>
    <scope>NUCLEOTIDE SEQUENCE</scope>
    <source>
        <strain evidence="3">LFN0074</strain>
    </source>
</reference>
<dbReference type="InterPro" id="IPR013108">
    <property type="entry name" value="Amidohydro_3"/>
</dbReference>
<dbReference type="EMBL" id="WIGM01000514">
    <property type="protein sequence ID" value="KAF6823160.1"/>
    <property type="molecule type" value="Genomic_DNA"/>
</dbReference>
<sequence length="570" mass="61677">MSGQIGSGSPDNSVERTTSIMAASTHIVFQNGKFFRSNKAPPGQRSKENFAEALVVKDGIIAFVGEASAPEIKSAIDAGAEVRDVAGRTVLPGLFDGHIHLTQLGQTLQKLKLDHCKSLADIRKTIKDYAAANPDQARIFCSGWMHFMTPEGPLASLIDDLDPRPILITAKDLHSTWANTAALNELGLDDEPDPPGGEIVRDPKTGKPSGLLSEAASMQFIPLYMAKVSTPEDRISAIKTALDDYNAAGFTGVVDMAMEEDGWSALQDYRQREKEAGRKVPVHIAAYWLILPRDSDAENVKQVERAAELAREFNLETDPDCRLVGIKLVCDGIVDGCTASLKEPYSHNNENCDPAWSKEQMGPVVETAMKLGLQVALHAIGDRTVADAIDVLEQYVGPEHRPRIEHLEVTTAEDAARLGRLGITASVQPVHSDPAILRAWPKLIGEHRCGRAFAYSDFADGGAPVAIGSDAPTAPHHFMNNLYIATTRRSAREPELETVVNPQFALSLCDVVAGATEGAARSCFLDDRVGSLEVGKKADLAVLDIEWDPSKALELTVVETWFGGEQIYAA</sequence>
<dbReference type="Gene3D" id="3.20.20.140">
    <property type="entry name" value="Metal-dependent hydrolases"/>
    <property type="match status" value="1"/>
</dbReference>
<dbReference type="SUPFAM" id="SSF51556">
    <property type="entry name" value="Metallo-dependent hydrolases"/>
    <property type="match status" value="1"/>
</dbReference>
<dbReference type="PANTHER" id="PTHR22642">
    <property type="entry name" value="IMIDAZOLONEPROPIONASE"/>
    <property type="match status" value="1"/>
</dbReference>
<dbReference type="PANTHER" id="PTHR22642:SF20">
    <property type="entry name" value="AMIDOHYDROLASE 3 DOMAIN-CONTAINING PROTEIN"/>
    <property type="match status" value="1"/>
</dbReference>
<dbReference type="AlphaFoldDB" id="A0A8H6N8B9"/>
<protein>
    <submittedName>
        <fullName evidence="3">Amidohydrolase</fullName>
    </submittedName>
</protein>
<evidence type="ECO:0000313" key="4">
    <source>
        <dbReference type="Proteomes" id="UP000639643"/>
    </source>
</evidence>
<keyword evidence="4" id="KW-1185">Reference proteome</keyword>
<dbReference type="Proteomes" id="UP000639643">
    <property type="component" value="Unassembled WGS sequence"/>
</dbReference>
<dbReference type="SUPFAM" id="SSF51338">
    <property type="entry name" value="Composite domain of metallo-dependent hydrolases"/>
    <property type="match status" value="1"/>
</dbReference>
<keyword evidence="3" id="KW-0378">Hydrolase</keyword>
<feature type="region of interest" description="Disordered" evidence="1">
    <location>
        <begin position="187"/>
        <end position="208"/>
    </location>
</feature>
<name>A0A8H6N8B9_9PEZI</name>
<dbReference type="CDD" id="cd01300">
    <property type="entry name" value="YtcJ_like"/>
    <property type="match status" value="1"/>
</dbReference>
<gene>
    <name evidence="3" type="ORF">CMUS01_10807</name>
</gene>
<organism evidence="3 4">
    <name type="scientific">Colletotrichum musicola</name>
    <dbReference type="NCBI Taxonomy" id="2175873"/>
    <lineage>
        <taxon>Eukaryota</taxon>
        <taxon>Fungi</taxon>
        <taxon>Dikarya</taxon>
        <taxon>Ascomycota</taxon>
        <taxon>Pezizomycotina</taxon>
        <taxon>Sordariomycetes</taxon>
        <taxon>Hypocreomycetidae</taxon>
        <taxon>Glomerellales</taxon>
        <taxon>Glomerellaceae</taxon>
        <taxon>Colletotrichum</taxon>
        <taxon>Colletotrichum orchidearum species complex</taxon>
    </lineage>
</organism>
<dbReference type="InterPro" id="IPR033932">
    <property type="entry name" value="YtcJ-like"/>
</dbReference>
<dbReference type="OrthoDB" id="3501663at2759"/>
<dbReference type="GO" id="GO:0016810">
    <property type="term" value="F:hydrolase activity, acting on carbon-nitrogen (but not peptide) bonds"/>
    <property type="evidence" value="ECO:0007669"/>
    <property type="project" value="InterPro"/>
</dbReference>
<feature type="domain" description="Amidohydrolase 3" evidence="2">
    <location>
        <begin position="81"/>
        <end position="568"/>
    </location>
</feature>
<accession>A0A8H6N8B9</accession>
<comment type="caution">
    <text evidence="3">The sequence shown here is derived from an EMBL/GenBank/DDBJ whole genome shotgun (WGS) entry which is preliminary data.</text>
</comment>